<evidence type="ECO:0000259" key="1">
    <source>
        <dbReference type="PROSITE" id="PS50878"/>
    </source>
</evidence>
<dbReference type="GO" id="GO:0003964">
    <property type="term" value="F:RNA-directed DNA polymerase activity"/>
    <property type="evidence" value="ECO:0007669"/>
    <property type="project" value="UniProtKB-KW"/>
</dbReference>
<evidence type="ECO:0000313" key="2">
    <source>
        <dbReference type="EMBL" id="KMQ90527.1"/>
    </source>
</evidence>
<accession>A0A0J7KJS8</accession>
<comment type="caution">
    <text evidence="2">The sequence shown here is derived from an EMBL/GenBank/DDBJ whole genome shotgun (WGS) entry which is preliminary data.</text>
</comment>
<keyword evidence="2" id="KW-0695">RNA-directed DNA polymerase</keyword>
<proteinExistence type="predicted"/>
<dbReference type="OrthoDB" id="7700848at2759"/>
<dbReference type="Pfam" id="PF00078">
    <property type="entry name" value="RVT_1"/>
    <property type="match status" value="1"/>
</dbReference>
<name>A0A0J7KJS8_LASNI</name>
<keyword evidence="3" id="KW-1185">Reference proteome</keyword>
<evidence type="ECO:0000313" key="3">
    <source>
        <dbReference type="Proteomes" id="UP000036403"/>
    </source>
</evidence>
<keyword evidence="2" id="KW-0548">Nucleotidyltransferase</keyword>
<feature type="domain" description="Reverse transcriptase" evidence="1">
    <location>
        <begin position="1"/>
        <end position="154"/>
    </location>
</feature>
<dbReference type="InterPro" id="IPR043502">
    <property type="entry name" value="DNA/RNA_pol_sf"/>
</dbReference>
<keyword evidence="2" id="KW-0808">Transferase</keyword>
<organism evidence="2 3">
    <name type="scientific">Lasius niger</name>
    <name type="common">Black garden ant</name>
    <dbReference type="NCBI Taxonomy" id="67767"/>
    <lineage>
        <taxon>Eukaryota</taxon>
        <taxon>Metazoa</taxon>
        <taxon>Ecdysozoa</taxon>
        <taxon>Arthropoda</taxon>
        <taxon>Hexapoda</taxon>
        <taxon>Insecta</taxon>
        <taxon>Pterygota</taxon>
        <taxon>Neoptera</taxon>
        <taxon>Endopterygota</taxon>
        <taxon>Hymenoptera</taxon>
        <taxon>Apocrita</taxon>
        <taxon>Aculeata</taxon>
        <taxon>Formicoidea</taxon>
        <taxon>Formicidae</taxon>
        <taxon>Formicinae</taxon>
        <taxon>Lasius</taxon>
        <taxon>Lasius</taxon>
    </lineage>
</organism>
<dbReference type="PROSITE" id="PS50878">
    <property type="entry name" value="RT_POL"/>
    <property type="match status" value="1"/>
</dbReference>
<dbReference type="EMBL" id="LBMM01006534">
    <property type="protein sequence ID" value="KMQ90527.1"/>
    <property type="molecule type" value="Genomic_DNA"/>
</dbReference>
<dbReference type="InterPro" id="IPR000477">
    <property type="entry name" value="RT_dom"/>
</dbReference>
<protein>
    <submittedName>
        <fullName evidence="2">Reverse transcriptase</fullName>
    </submittedName>
</protein>
<dbReference type="PaxDb" id="67767-A0A0J7KJS8"/>
<reference evidence="2 3" key="1">
    <citation type="submission" date="2015-04" db="EMBL/GenBank/DDBJ databases">
        <title>Lasius niger genome sequencing.</title>
        <authorList>
            <person name="Konorov E.A."/>
            <person name="Nikitin M.A."/>
            <person name="Kirill M.V."/>
            <person name="Chang P."/>
        </authorList>
    </citation>
    <scope>NUCLEOTIDE SEQUENCE [LARGE SCALE GENOMIC DNA]</scope>
    <source>
        <tissue evidence="2">Whole</tissue>
    </source>
</reference>
<dbReference type="Proteomes" id="UP000036403">
    <property type="component" value="Unassembled WGS sequence"/>
</dbReference>
<dbReference type="PANTHER" id="PTHR33332">
    <property type="entry name" value="REVERSE TRANSCRIPTASE DOMAIN-CONTAINING PROTEIN"/>
    <property type="match status" value="1"/>
</dbReference>
<sequence length="287" mass="32178">MVLADRGFPVYLRQITDSYLSDRFIEFGTIEGKTASRRVEAGVPQRSVLGPLLWNIAYDSVLKTLKESGCHVICYADDTLVIATADCLQTATRAGIQASLVMRQIQRLGLKVSEAKTEAVIFHGGIHMDPLSHVNVGNTRIQLGKSIKYLGIFIDSRWSFKDHFAYIEEKVAKVTRALGRLMPNLRGPLEVKRQLYANVVQSVLLYGAPVWSDALVASKSAQRAFNRIQRVLTIRVISAYRTLSLEAASLLARFPPLYLTAQHWRRVYAELPDRGKWEPPSLGSESY</sequence>
<dbReference type="STRING" id="67767.A0A0J7KJS8"/>
<dbReference type="SUPFAM" id="SSF56672">
    <property type="entry name" value="DNA/RNA polymerases"/>
    <property type="match status" value="1"/>
</dbReference>
<gene>
    <name evidence="2" type="ORF">RF55_9711</name>
</gene>
<dbReference type="AlphaFoldDB" id="A0A0J7KJS8"/>